<accession>A0ABW2TNX8</accession>
<sequence length="105" mass="10917">METEQRIVVGFDGSPASAAALRWALRDGRAAVVAVEVCPPDTEFLPATSLSLHPRGTVPRRGTGPLARVAEQIAGETGAPTSTSSRCRAAPAAHWPSSRRAPTSS</sequence>
<proteinExistence type="predicted"/>
<evidence type="ECO:0000313" key="4">
    <source>
        <dbReference type="Proteomes" id="UP001596512"/>
    </source>
</evidence>
<keyword evidence="4" id="KW-1185">Reference proteome</keyword>
<protein>
    <submittedName>
        <fullName evidence="3">Universal stress protein</fullName>
    </submittedName>
</protein>
<dbReference type="InterPro" id="IPR006016">
    <property type="entry name" value="UspA"/>
</dbReference>
<dbReference type="Gene3D" id="3.40.50.620">
    <property type="entry name" value="HUPs"/>
    <property type="match status" value="1"/>
</dbReference>
<dbReference type="InterPro" id="IPR014729">
    <property type="entry name" value="Rossmann-like_a/b/a_fold"/>
</dbReference>
<evidence type="ECO:0000256" key="1">
    <source>
        <dbReference type="SAM" id="MobiDB-lite"/>
    </source>
</evidence>
<dbReference type="Proteomes" id="UP001596512">
    <property type="component" value="Unassembled WGS sequence"/>
</dbReference>
<evidence type="ECO:0000259" key="2">
    <source>
        <dbReference type="Pfam" id="PF00582"/>
    </source>
</evidence>
<reference evidence="4" key="1">
    <citation type="journal article" date="2019" name="Int. J. Syst. Evol. Microbiol.">
        <title>The Global Catalogue of Microorganisms (GCM) 10K type strain sequencing project: providing services to taxonomists for standard genome sequencing and annotation.</title>
        <authorList>
            <consortium name="The Broad Institute Genomics Platform"/>
            <consortium name="The Broad Institute Genome Sequencing Center for Infectious Disease"/>
            <person name="Wu L."/>
            <person name="Ma J."/>
        </authorList>
    </citation>
    <scope>NUCLEOTIDE SEQUENCE [LARGE SCALE GENOMIC DNA]</scope>
    <source>
        <strain evidence="4">JCM 17695</strain>
    </source>
</reference>
<dbReference type="EMBL" id="JBHTEY010000004">
    <property type="protein sequence ID" value="MFC7615414.1"/>
    <property type="molecule type" value="Genomic_DNA"/>
</dbReference>
<comment type="caution">
    <text evidence="3">The sequence shown here is derived from an EMBL/GenBank/DDBJ whole genome shotgun (WGS) entry which is preliminary data.</text>
</comment>
<organism evidence="3 4">
    <name type="scientific">Actinokineospora soli</name>
    <dbReference type="NCBI Taxonomy" id="1048753"/>
    <lineage>
        <taxon>Bacteria</taxon>
        <taxon>Bacillati</taxon>
        <taxon>Actinomycetota</taxon>
        <taxon>Actinomycetes</taxon>
        <taxon>Pseudonocardiales</taxon>
        <taxon>Pseudonocardiaceae</taxon>
        <taxon>Actinokineospora</taxon>
    </lineage>
</organism>
<feature type="domain" description="UspA" evidence="2">
    <location>
        <begin position="5"/>
        <end position="51"/>
    </location>
</feature>
<dbReference type="Pfam" id="PF00582">
    <property type="entry name" value="Usp"/>
    <property type="match status" value="1"/>
</dbReference>
<gene>
    <name evidence="3" type="ORF">ACFQV2_19810</name>
</gene>
<name>A0ABW2TNX8_9PSEU</name>
<feature type="region of interest" description="Disordered" evidence="1">
    <location>
        <begin position="74"/>
        <end position="105"/>
    </location>
</feature>
<evidence type="ECO:0000313" key="3">
    <source>
        <dbReference type="EMBL" id="MFC7615414.1"/>
    </source>
</evidence>
<dbReference type="SUPFAM" id="SSF52402">
    <property type="entry name" value="Adenine nucleotide alpha hydrolases-like"/>
    <property type="match status" value="1"/>
</dbReference>